<feature type="compositionally biased region" description="Low complexity" evidence="1">
    <location>
        <begin position="146"/>
        <end position="157"/>
    </location>
</feature>
<keyword evidence="2" id="KW-1133">Transmembrane helix</keyword>
<reference evidence="4" key="1">
    <citation type="submission" date="2016-10" db="EMBL/GenBank/DDBJ databases">
        <authorList>
            <person name="Varghese N."/>
            <person name="Submissions S."/>
        </authorList>
    </citation>
    <scope>NUCLEOTIDE SEQUENCE [LARGE SCALE GENOMIC DNA]</scope>
    <source>
        <strain evidence="4">DSM 21772</strain>
    </source>
</reference>
<protein>
    <submittedName>
        <fullName evidence="3">Uncharacterized protein</fullName>
    </submittedName>
</protein>
<sequence>MPPATPQTTWSRVVALAVAASAIVIVVVLAFLWPTITSTVKDLPIGVAGDSAQVGTFTDALEQNAAGRFDIVDTADRAEAVSKIERREIYGAVILGETPEVLTASAGGAVPTQVMGQLAAQLQAQIDAAVSPGHRPPSRRPPPPCRRGSSPPSRLCK</sequence>
<dbReference type="AlphaFoldDB" id="A0A1H1Y6K7"/>
<dbReference type="OrthoDB" id="2151407at2"/>
<keyword evidence="4" id="KW-1185">Reference proteome</keyword>
<proteinExistence type="predicted"/>
<evidence type="ECO:0000256" key="2">
    <source>
        <dbReference type="SAM" id="Phobius"/>
    </source>
</evidence>
<keyword evidence="2" id="KW-0472">Membrane</keyword>
<name>A0A1H1Y6K7_9MICO</name>
<dbReference type="Proteomes" id="UP000181956">
    <property type="component" value="Chromosome I"/>
</dbReference>
<evidence type="ECO:0000313" key="3">
    <source>
        <dbReference type="EMBL" id="SDT17012.1"/>
    </source>
</evidence>
<evidence type="ECO:0000256" key="1">
    <source>
        <dbReference type="SAM" id="MobiDB-lite"/>
    </source>
</evidence>
<keyword evidence="2" id="KW-0812">Transmembrane</keyword>
<feature type="region of interest" description="Disordered" evidence="1">
    <location>
        <begin position="129"/>
        <end position="157"/>
    </location>
</feature>
<accession>A0A1H1Y6K7</accession>
<dbReference type="EMBL" id="LT629742">
    <property type="protein sequence ID" value="SDT17012.1"/>
    <property type="molecule type" value="Genomic_DNA"/>
</dbReference>
<dbReference type="STRING" id="412690.SAMN04489834_2991"/>
<gene>
    <name evidence="3" type="ORF">SAMN04489834_2991</name>
</gene>
<evidence type="ECO:0000313" key="4">
    <source>
        <dbReference type="Proteomes" id="UP000181956"/>
    </source>
</evidence>
<dbReference type="RefSeq" id="WP_156786375.1">
    <property type="nucleotide sequence ID" value="NZ_LT629742.1"/>
</dbReference>
<feature type="transmembrane region" description="Helical" evidence="2">
    <location>
        <begin position="12"/>
        <end position="33"/>
    </location>
</feature>
<organism evidence="3 4">
    <name type="scientific">Microterricola viridarii</name>
    <dbReference type="NCBI Taxonomy" id="412690"/>
    <lineage>
        <taxon>Bacteria</taxon>
        <taxon>Bacillati</taxon>
        <taxon>Actinomycetota</taxon>
        <taxon>Actinomycetes</taxon>
        <taxon>Micrococcales</taxon>
        <taxon>Microbacteriaceae</taxon>
        <taxon>Microterricola</taxon>
    </lineage>
</organism>